<feature type="signal peptide" evidence="3">
    <location>
        <begin position="1"/>
        <end position="22"/>
    </location>
</feature>
<accession>A0AAD5YXC6</accession>
<reference evidence="4" key="1">
    <citation type="submission" date="2022-07" db="EMBL/GenBank/DDBJ databases">
        <title>Genome Sequence of Leucocoprinus birnbaumii.</title>
        <authorList>
            <person name="Buettner E."/>
        </authorList>
    </citation>
    <scope>NUCLEOTIDE SEQUENCE</scope>
    <source>
        <strain evidence="4">VT141</strain>
    </source>
</reference>
<name>A0AAD5YXC6_9AGAR</name>
<comment type="caution">
    <text evidence="4">The sequence shown here is derived from an EMBL/GenBank/DDBJ whole genome shotgun (WGS) entry which is preliminary data.</text>
</comment>
<keyword evidence="2" id="KW-0812">Transmembrane</keyword>
<organism evidence="4 5">
    <name type="scientific">Leucocoprinus birnbaumii</name>
    <dbReference type="NCBI Taxonomy" id="56174"/>
    <lineage>
        <taxon>Eukaryota</taxon>
        <taxon>Fungi</taxon>
        <taxon>Dikarya</taxon>
        <taxon>Basidiomycota</taxon>
        <taxon>Agaricomycotina</taxon>
        <taxon>Agaricomycetes</taxon>
        <taxon>Agaricomycetidae</taxon>
        <taxon>Agaricales</taxon>
        <taxon>Agaricineae</taxon>
        <taxon>Agaricaceae</taxon>
        <taxon>Leucocoprinus</taxon>
    </lineage>
</organism>
<evidence type="ECO:0008006" key="6">
    <source>
        <dbReference type="Google" id="ProtNLM"/>
    </source>
</evidence>
<feature type="compositionally biased region" description="Polar residues" evidence="1">
    <location>
        <begin position="381"/>
        <end position="399"/>
    </location>
</feature>
<gene>
    <name evidence="4" type="ORF">NP233_g4263</name>
</gene>
<dbReference type="Proteomes" id="UP001213000">
    <property type="component" value="Unassembled WGS sequence"/>
</dbReference>
<sequence>MAKQRRYVVFLLVVQFFVRSLAQQLNVTVDDTDPSIVYGPNWGASNPSSLDAGGTHHLSDDPNAIAQFTFTGVAVYFMSPLWPYAVGTQVQLDGQTPVELNLTDPNPASPNINGAETVQSSVVWGSGPILNGSHILTISKNPSLRFAVVDTIIYTVLESTSPIPSSTTSSSHTSSDDPPSSITPASTTASAAPAPSSSGSSSSSTSNHVLPIALGTVLGALGIFIVGVAVWFCCRSRKRPKSEAWTVAGASVHESVLPSPKGPLPPRHQNSSQTQMMYDYGNQQPHDGVSSSNLSGSWSGSTPQMSAVGVPVMTHTQTPSTHTVHTQPSQDFNPWAGFTRTTHQQQQVPYAQPQVPYGQQQPDYQASPYYAATTLSTITERSAPGTMNSRSPMGTSPASHPSAELGYYSPPQGTTGSGARLSYASDAPAAVAPYQPQRPYPTTSSGQLRSEASSSGTNTTLPGKLVAERNSPMIAVNRTEDDSEGSRPPAYTFQ</sequence>
<evidence type="ECO:0000313" key="5">
    <source>
        <dbReference type="Proteomes" id="UP001213000"/>
    </source>
</evidence>
<evidence type="ECO:0000256" key="3">
    <source>
        <dbReference type="SAM" id="SignalP"/>
    </source>
</evidence>
<feature type="transmembrane region" description="Helical" evidence="2">
    <location>
        <begin position="209"/>
        <end position="232"/>
    </location>
</feature>
<feature type="chain" id="PRO_5042097861" description="Transmembrane protein" evidence="3">
    <location>
        <begin position="23"/>
        <end position="494"/>
    </location>
</feature>
<dbReference type="AlphaFoldDB" id="A0AAD5YXC6"/>
<dbReference type="Gene3D" id="2.60.120.260">
    <property type="entry name" value="Galactose-binding domain-like"/>
    <property type="match status" value="1"/>
</dbReference>
<dbReference type="EMBL" id="JANIEX010000226">
    <property type="protein sequence ID" value="KAJ3570642.1"/>
    <property type="molecule type" value="Genomic_DNA"/>
</dbReference>
<keyword evidence="3" id="KW-0732">Signal</keyword>
<evidence type="ECO:0000256" key="2">
    <source>
        <dbReference type="SAM" id="Phobius"/>
    </source>
</evidence>
<proteinExistence type="predicted"/>
<keyword evidence="2" id="KW-1133">Transmembrane helix</keyword>
<protein>
    <recommendedName>
        <fullName evidence="6">Transmembrane protein</fullName>
    </recommendedName>
</protein>
<feature type="region of interest" description="Disordered" evidence="1">
    <location>
        <begin position="381"/>
        <end position="494"/>
    </location>
</feature>
<keyword evidence="2" id="KW-0472">Membrane</keyword>
<evidence type="ECO:0000313" key="4">
    <source>
        <dbReference type="EMBL" id="KAJ3570642.1"/>
    </source>
</evidence>
<feature type="compositionally biased region" description="Polar residues" evidence="1">
    <location>
        <begin position="440"/>
        <end position="461"/>
    </location>
</feature>
<evidence type="ECO:0000256" key="1">
    <source>
        <dbReference type="SAM" id="MobiDB-lite"/>
    </source>
</evidence>
<keyword evidence="5" id="KW-1185">Reference proteome</keyword>
<feature type="region of interest" description="Disordered" evidence="1">
    <location>
        <begin position="161"/>
        <end position="205"/>
    </location>
</feature>